<dbReference type="OrthoDB" id="414243at2759"/>
<feature type="domain" description="GST C-terminal" evidence="2">
    <location>
        <begin position="99"/>
        <end position="233"/>
    </location>
</feature>
<dbReference type="Proteomes" id="UP000054144">
    <property type="component" value="Unassembled WGS sequence"/>
</dbReference>
<organism evidence="3 4">
    <name type="scientific">Fistulina hepatica ATCC 64428</name>
    <dbReference type="NCBI Taxonomy" id="1128425"/>
    <lineage>
        <taxon>Eukaryota</taxon>
        <taxon>Fungi</taxon>
        <taxon>Dikarya</taxon>
        <taxon>Basidiomycota</taxon>
        <taxon>Agaricomycotina</taxon>
        <taxon>Agaricomycetes</taxon>
        <taxon>Agaricomycetidae</taxon>
        <taxon>Agaricales</taxon>
        <taxon>Fistulinaceae</taxon>
        <taxon>Fistulina</taxon>
    </lineage>
</organism>
<name>A0A0D7AJJ5_9AGAR</name>
<dbReference type="Pfam" id="PF14497">
    <property type="entry name" value="GST_C_3"/>
    <property type="match status" value="1"/>
</dbReference>
<dbReference type="PROSITE" id="PS50404">
    <property type="entry name" value="GST_NTER"/>
    <property type="match status" value="1"/>
</dbReference>
<dbReference type="PROSITE" id="PS50405">
    <property type="entry name" value="GST_CTER"/>
    <property type="match status" value="1"/>
</dbReference>
<dbReference type="GO" id="GO:0004364">
    <property type="term" value="F:glutathione transferase activity"/>
    <property type="evidence" value="ECO:0007669"/>
    <property type="project" value="TreeGrafter"/>
</dbReference>
<dbReference type="InterPro" id="IPR036282">
    <property type="entry name" value="Glutathione-S-Trfase_C_sf"/>
</dbReference>
<dbReference type="InterPro" id="IPR036249">
    <property type="entry name" value="Thioredoxin-like_sf"/>
</dbReference>
<evidence type="ECO:0000259" key="2">
    <source>
        <dbReference type="PROSITE" id="PS50405"/>
    </source>
</evidence>
<dbReference type="InterPro" id="IPR050213">
    <property type="entry name" value="GST_superfamily"/>
</dbReference>
<dbReference type="AlphaFoldDB" id="A0A0D7AJJ5"/>
<dbReference type="Gene3D" id="1.20.1050.10">
    <property type="match status" value="1"/>
</dbReference>
<dbReference type="SUPFAM" id="SSF52833">
    <property type="entry name" value="Thioredoxin-like"/>
    <property type="match status" value="1"/>
</dbReference>
<keyword evidence="4" id="KW-1185">Reference proteome</keyword>
<protein>
    <submittedName>
        <fullName evidence="3">Glutathione S-transferase</fullName>
    </submittedName>
</protein>
<sequence>MAESRLTLYYWGGQPGRGEPIRLILEETGTPYDQVLPVPSVGKDGSLDFGAVTSFLEDGTTFAVPILVDKDGPDGHPITLSQLPNIMLYLGKKLGLAGHGAEEYRANQLFLTLCDLQVEAHDTHHPLNVMKYYEEQKEAAYEKAMQFRQTRAPKFLKFFEKVLSTSSGPYFLGEQFTYPDLMLFHVVDGLIFAFPKLMEKQRPSHPEVFMLYDLVRVRSRIVKYMKSDRRAPFGQGLYRHYPELDDE</sequence>
<gene>
    <name evidence="3" type="ORF">FISHEDRAFT_70708</name>
</gene>
<dbReference type="CDD" id="cd03192">
    <property type="entry name" value="GST_C_Sigma_like"/>
    <property type="match status" value="1"/>
</dbReference>
<dbReference type="InterPro" id="IPR010987">
    <property type="entry name" value="Glutathione-S-Trfase_C-like"/>
</dbReference>
<dbReference type="InterPro" id="IPR004046">
    <property type="entry name" value="GST_C"/>
</dbReference>
<accession>A0A0D7AJJ5</accession>
<reference evidence="3 4" key="1">
    <citation type="journal article" date="2015" name="Fungal Genet. Biol.">
        <title>Evolution of novel wood decay mechanisms in Agaricales revealed by the genome sequences of Fistulina hepatica and Cylindrobasidium torrendii.</title>
        <authorList>
            <person name="Floudas D."/>
            <person name="Held B.W."/>
            <person name="Riley R."/>
            <person name="Nagy L.G."/>
            <person name="Koehler G."/>
            <person name="Ransdell A.S."/>
            <person name="Younus H."/>
            <person name="Chow J."/>
            <person name="Chiniquy J."/>
            <person name="Lipzen A."/>
            <person name="Tritt A."/>
            <person name="Sun H."/>
            <person name="Haridas S."/>
            <person name="LaButti K."/>
            <person name="Ohm R.A."/>
            <person name="Kues U."/>
            <person name="Blanchette R.A."/>
            <person name="Grigoriev I.V."/>
            <person name="Minto R.E."/>
            <person name="Hibbett D.S."/>
        </authorList>
    </citation>
    <scope>NUCLEOTIDE SEQUENCE [LARGE SCALE GENOMIC DNA]</scope>
    <source>
        <strain evidence="3 4">ATCC 64428</strain>
    </source>
</reference>
<dbReference type="Gene3D" id="3.40.30.10">
    <property type="entry name" value="Glutaredoxin"/>
    <property type="match status" value="1"/>
</dbReference>
<dbReference type="InterPro" id="IPR004045">
    <property type="entry name" value="Glutathione_S-Trfase_N"/>
</dbReference>
<dbReference type="PANTHER" id="PTHR11571">
    <property type="entry name" value="GLUTATHIONE S-TRANSFERASE"/>
    <property type="match status" value="1"/>
</dbReference>
<dbReference type="SUPFAM" id="SSF47616">
    <property type="entry name" value="GST C-terminal domain-like"/>
    <property type="match status" value="1"/>
</dbReference>
<evidence type="ECO:0000259" key="1">
    <source>
        <dbReference type="PROSITE" id="PS50404"/>
    </source>
</evidence>
<dbReference type="GO" id="GO:0006749">
    <property type="term" value="P:glutathione metabolic process"/>
    <property type="evidence" value="ECO:0007669"/>
    <property type="project" value="TreeGrafter"/>
</dbReference>
<feature type="domain" description="GST N-terminal" evidence="1">
    <location>
        <begin position="4"/>
        <end position="98"/>
    </location>
</feature>
<evidence type="ECO:0000313" key="4">
    <source>
        <dbReference type="Proteomes" id="UP000054144"/>
    </source>
</evidence>
<keyword evidence="3" id="KW-0808">Transferase</keyword>
<evidence type="ECO:0000313" key="3">
    <source>
        <dbReference type="EMBL" id="KIY51476.1"/>
    </source>
</evidence>
<proteinExistence type="predicted"/>
<dbReference type="EMBL" id="KN881650">
    <property type="protein sequence ID" value="KIY51476.1"/>
    <property type="molecule type" value="Genomic_DNA"/>
</dbReference>